<dbReference type="PANTHER" id="PTHR40940">
    <property type="entry name" value="PROTEIN BATD-RELATED"/>
    <property type="match status" value="1"/>
</dbReference>
<dbReference type="eggNOG" id="ENOG5032FC7">
    <property type="taxonomic scope" value="Bacteria"/>
</dbReference>
<feature type="signal peptide" evidence="2">
    <location>
        <begin position="1"/>
        <end position="25"/>
    </location>
</feature>
<feature type="transmembrane region" description="Helical" evidence="1">
    <location>
        <begin position="286"/>
        <end position="305"/>
    </location>
</feature>
<dbReference type="RefSeq" id="WP_012154984.1">
    <property type="nucleotide sequence ID" value="NC_009901.1"/>
</dbReference>
<keyword evidence="1" id="KW-0472">Membrane</keyword>
<organism evidence="3 4">
    <name type="scientific">Shewanella pealeana (strain ATCC 700345 / ANG-SQ1)</name>
    <dbReference type="NCBI Taxonomy" id="398579"/>
    <lineage>
        <taxon>Bacteria</taxon>
        <taxon>Pseudomonadati</taxon>
        <taxon>Pseudomonadota</taxon>
        <taxon>Gammaproteobacteria</taxon>
        <taxon>Alteromonadales</taxon>
        <taxon>Shewanellaceae</taxon>
        <taxon>Shewanella</taxon>
    </lineage>
</organism>
<dbReference type="HOGENOM" id="CLU_660379_0_0_6"/>
<accession>A8H3C7</accession>
<feature type="transmembrane region" description="Helical" evidence="1">
    <location>
        <begin position="317"/>
        <end position="341"/>
    </location>
</feature>
<dbReference type="EMBL" id="CP000851">
    <property type="protein sequence ID" value="ABV87064.1"/>
    <property type="molecule type" value="Genomic_DNA"/>
</dbReference>
<gene>
    <name evidence="3" type="ordered locus">Spea_1741</name>
</gene>
<dbReference type="PANTHER" id="PTHR40940:SF1">
    <property type="entry name" value="PROTEIN BATD"/>
    <property type="match status" value="1"/>
</dbReference>
<sequence>MASFSRLLYASFVTVLSLLPLSSQAETAHFSAQWLVDDVVLAERVQNTVWLAIISDEAIAANVSIQEVKVKQLFIESADAPIYTTRMIEGKRKHVAQFKYDIYPAQFGEFVLPKTEITLGRGDKAQVVTSSSKRVDIAQQVDASRGMLITPKLTLEQKLSASEFVAGGAVSREITMAVDNLPGYLIAELSLSLDSRDADLRVTANATQSRAYRGTLTGKRVTELQYRFSRVGEYRLPEIKVSWWHPAQAVVKHSIIPAIDIVVTPPPPLPLKQRVAIWQAQLSDFLVQYQLALMLVFICLLIVWWQRQLIFQKLGYCYVAALTKLSTPLLMACLITLRAVFTPKKLMPSLLSRWLQCIEQPFQSAAKSIFLSLEYQADGRVKLDRVALIKTMCSIVWRQYCQPFSLQPLNPN</sequence>
<dbReference type="STRING" id="398579.Spea_1741"/>
<evidence type="ECO:0000256" key="1">
    <source>
        <dbReference type="SAM" id="Phobius"/>
    </source>
</evidence>
<evidence type="ECO:0000313" key="4">
    <source>
        <dbReference type="Proteomes" id="UP000002608"/>
    </source>
</evidence>
<protein>
    <recommendedName>
        <fullName evidence="5">Protein BatD</fullName>
    </recommendedName>
</protein>
<keyword evidence="4" id="KW-1185">Reference proteome</keyword>
<evidence type="ECO:0000256" key="2">
    <source>
        <dbReference type="SAM" id="SignalP"/>
    </source>
</evidence>
<keyword evidence="1" id="KW-1133">Transmembrane helix</keyword>
<dbReference type="InterPro" id="IPR025738">
    <property type="entry name" value="BatD"/>
</dbReference>
<dbReference type="OrthoDB" id="5293418at2"/>
<evidence type="ECO:0000313" key="3">
    <source>
        <dbReference type="EMBL" id="ABV87064.1"/>
    </source>
</evidence>
<dbReference type="AlphaFoldDB" id="A8H3C7"/>
<reference evidence="3 4" key="1">
    <citation type="submission" date="2007-10" db="EMBL/GenBank/DDBJ databases">
        <title>Complete sequence of Shewanella pealeana ATCC 700345.</title>
        <authorList>
            <consortium name="US DOE Joint Genome Institute"/>
            <person name="Copeland A."/>
            <person name="Lucas S."/>
            <person name="Lapidus A."/>
            <person name="Barry K."/>
            <person name="Glavina del Rio T."/>
            <person name="Dalin E."/>
            <person name="Tice H."/>
            <person name="Pitluck S."/>
            <person name="Chertkov O."/>
            <person name="Brettin T."/>
            <person name="Bruce D."/>
            <person name="Detter J.C."/>
            <person name="Han C."/>
            <person name="Schmutz J."/>
            <person name="Larimer F."/>
            <person name="Land M."/>
            <person name="Hauser L."/>
            <person name="Kyrpides N."/>
            <person name="Kim E."/>
            <person name="Zhao J.-S.Z."/>
            <person name="Manno D."/>
            <person name="Hawari J."/>
            <person name="Richardson P."/>
        </authorList>
    </citation>
    <scope>NUCLEOTIDE SEQUENCE [LARGE SCALE GENOMIC DNA]</scope>
    <source>
        <strain evidence="4">ATCC 700345 / ANG-SQ1</strain>
    </source>
</reference>
<evidence type="ECO:0008006" key="5">
    <source>
        <dbReference type="Google" id="ProtNLM"/>
    </source>
</evidence>
<keyword evidence="1" id="KW-0812">Transmembrane</keyword>
<dbReference type="KEGG" id="spl:Spea_1741"/>
<proteinExistence type="predicted"/>
<keyword evidence="2" id="KW-0732">Signal</keyword>
<dbReference type="Proteomes" id="UP000002608">
    <property type="component" value="Chromosome"/>
</dbReference>
<name>A8H3C7_SHEPA</name>
<feature type="chain" id="PRO_5002723235" description="Protein BatD" evidence="2">
    <location>
        <begin position="26"/>
        <end position="412"/>
    </location>
</feature>